<name>A0ACC0HAY0_9ERIC</name>
<evidence type="ECO:0000313" key="2">
    <source>
        <dbReference type="Proteomes" id="UP001060215"/>
    </source>
</evidence>
<gene>
    <name evidence="1" type="ORF">LOK49_LG07G00886</name>
</gene>
<accession>A0ACC0HAY0</accession>
<sequence length="545" mass="59722">MEGETVVVVRLKPLSKPFRRREVSWPWILRPDSSVSTVGGRGDETIEETGRTHGIVEEGRQLGRQSVLLGDDYEDAHDLVLKVFNTCGNPRGDQRNWEHGPENNLGQVSTQDGDGLILQNEPINNLGLSSPWAGPDVFEGSFVQTLGKSSVGVDPTFNMGPIHNHFSKGPDLGRASKHASNSGHANTGASESTNEHSDGSHHQRTGFARIDLGKVAINKVVSEPRSQLNPTEIHLGLADLVDRLTGDLLQLRGCSNNDCARVDEVEIQRDVNILAKEVEEGLYNPFEVLQALDEYGSFENSEGSSVPEEGKDGMEDKAELSDPNLDWLFHENQAPDSDSKECAEGKECDGGSNSCEKFLSHVWEGRGGEGESHDATVCHLSCGGASIGEDIVSHAINNSLDTTKSLVPPAFNEEDHRTVPSEGVSPDHGLGVDSVSGTDVDESERWLRKMSKYVSFPLEEGDVPHFVHLLDTLGLSLVKNNGFKSRSKKREFVPKGGNTQKSSRHRKGWRELRNLKSDINYEGGEVNDDNFMGEKVHEEFYEIGG</sequence>
<protein>
    <submittedName>
        <fullName evidence="1">Uncharacterized protein</fullName>
    </submittedName>
</protein>
<dbReference type="EMBL" id="CM045764">
    <property type="protein sequence ID" value="KAI8009041.1"/>
    <property type="molecule type" value="Genomic_DNA"/>
</dbReference>
<evidence type="ECO:0000313" key="1">
    <source>
        <dbReference type="EMBL" id="KAI8009041.1"/>
    </source>
</evidence>
<organism evidence="1 2">
    <name type="scientific">Camellia lanceoleosa</name>
    <dbReference type="NCBI Taxonomy" id="1840588"/>
    <lineage>
        <taxon>Eukaryota</taxon>
        <taxon>Viridiplantae</taxon>
        <taxon>Streptophyta</taxon>
        <taxon>Embryophyta</taxon>
        <taxon>Tracheophyta</taxon>
        <taxon>Spermatophyta</taxon>
        <taxon>Magnoliopsida</taxon>
        <taxon>eudicotyledons</taxon>
        <taxon>Gunneridae</taxon>
        <taxon>Pentapetalae</taxon>
        <taxon>asterids</taxon>
        <taxon>Ericales</taxon>
        <taxon>Theaceae</taxon>
        <taxon>Camellia</taxon>
    </lineage>
</organism>
<dbReference type="Proteomes" id="UP001060215">
    <property type="component" value="Chromosome 7"/>
</dbReference>
<proteinExistence type="predicted"/>
<keyword evidence="2" id="KW-1185">Reference proteome</keyword>
<comment type="caution">
    <text evidence="1">The sequence shown here is derived from an EMBL/GenBank/DDBJ whole genome shotgun (WGS) entry which is preliminary data.</text>
</comment>
<reference evidence="1 2" key="1">
    <citation type="journal article" date="2022" name="Plant J.">
        <title>Chromosome-level genome of Camellia lanceoleosa provides a valuable resource for understanding genome evolution and self-incompatibility.</title>
        <authorList>
            <person name="Gong W."/>
            <person name="Xiao S."/>
            <person name="Wang L."/>
            <person name="Liao Z."/>
            <person name="Chang Y."/>
            <person name="Mo W."/>
            <person name="Hu G."/>
            <person name="Li W."/>
            <person name="Zhao G."/>
            <person name="Zhu H."/>
            <person name="Hu X."/>
            <person name="Ji K."/>
            <person name="Xiang X."/>
            <person name="Song Q."/>
            <person name="Yuan D."/>
            <person name="Jin S."/>
            <person name="Zhang L."/>
        </authorList>
    </citation>
    <scope>NUCLEOTIDE SEQUENCE [LARGE SCALE GENOMIC DNA]</scope>
    <source>
        <strain evidence="1">SQ_2022a</strain>
    </source>
</reference>